<dbReference type="Proteomes" id="UP000295726">
    <property type="component" value="Unassembled WGS sequence"/>
</dbReference>
<feature type="compositionally biased region" description="Low complexity" evidence="1">
    <location>
        <begin position="32"/>
        <end position="42"/>
    </location>
</feature>
<evidence type="ECO:0000313" key="3">
    <source>
        <dbReference type="EMBL" id="TCS82209.1"/>
    </source>
</evidence>
<reference evidence="3 4" key="1">
    <citation type="submission" date="2019-03" db="EMBL/GenBank/DDBJ databases">
        <title>Genomic Encyclopedia of Type Strains, Phase IV (KMG-IV): sequencing the most valuable type-strain genomes for metagenomic binning, comparative biology and taxonomic classification.</title>
        <authorList>
            <person name="Goeker M."/>
        </authorList>
    </citation>
    <scope>NUCLEOTIDE SEQUENCE [LARGE SCALE GENOMIC DNA]</scope>
    <source>
        <strain evidence="3 4">DSM 29489</strain>
    </source>
</reference>
<dbReference type="InterPro" id="IPR050490">
    <property type="entry name" value="Bact_solute-bd_prot1"/>
</dbReference>
<proteinExistence type="predicted"/>
<sequence>MKKRLLALALASALITAMAGCGSSSKKEIPDNSSNSNSESSSTASKEKQTIEFWMLPLIDEVKIKEMVDEFNAQSETTQVNLNVLPWTDGRDQIKQAVAAGSGPDVFYLSAGLDSTMVEADLLLPLEQNGYTEEEIDRYDSLIDASIVEDHLYAAPISYEAYLMYYRTDIMKEYGFDKLPESWDEVKTMAAAITKQSGGDVMGFQFKGADDQLNAINYSWENVFADYGGEYLDMETMTSTENSEAGVKALEFMKSFYSKGISDFGTSANTAFREGALAMYCFTNGPLISEKFVGDKDLEGKWTVGPMLGSSGYVGGHALCASAATKYPENCVEFMKWFTSPEKAPVWMSEVFGIQPYNVDKLTAEQKAAIDEMYQTEPVIWEALNASAKKASVELFSQARYGYTARWDAQKRLIISALNGEMEVEDVLKQIDLEVNQSM</sequence>
<gene>
    <name evidence="3" type="ORF">EDD59_10272</name>
</gene>
<dbReference type="AlphaFoldDB" id="A0A4R3KGQ5"/>
<feature type="chain" id="PRO_5038517105" evidence="2">
    <location>
        <begin position="20"/>
        <end position="439"/>
    </location>
</feature>
<protein>
    <submittedName>
        <fullName evidence="3">ABC-type glycerol-3-phosphate transport system substrate-binding protein</fullName>
    </submittedName>
</protein>
<keyword evidence="2" id="KW-0732">Signal</keyword>
<dbReference type="Gene3D" id="3.40.190.10">
    <property type="entry name" value="Periplasmic binding protein-like II"/>
    <property type="match status" value="1"/>
</dbReference>
<organism evidence="3 4">
    <name type="scientific">Muricomes intestini</name>
    <dbReference type="NCBI Taxonomy" id="1796634"/>
    <lineage>
        <taxon>Bacteria</taxon>
        <taxon>Bacillati</taxon>
        <taxon>Bacillota</taxon>
        <taxon>Clostridia</taxon>
        <taxon>Lachnospirales</taxon>
        <taxon>Lachnospiraceae</taxon>
        <taxon>Muricomes</taxon>
    </lineage>
</organism>
<dbReference type="SUPFAM" id="SSF53850">
    <property type="entry name" value="Periplasmic binding protein-like II"/>
    <property type="match status" value="1"/>
</dbReference>
<keyword evidence="4" id="KW-1185">Reference proteome</keyword>
<evidence type="ECO:0000256" key="2">
    <source>
        <dbReference type="SAM" id="SignalP"/>
    </source>
</evidence>
<dbReference type="PROSITE" id="PS51257">
    <property type="entry name" value="PROKAR_LIPOPROTEIN"/>
    <property type="match status" value="1"/>
</dbReference>
<evidence type="ECO:0000256" key="1">
    <source>
        <dbReference type="SAM" id="MobiDB-lite"/>
    </source>
</evidence>
<accession>A0A4R3KGQ5</accession>
<name>A0A4R3KGQ5_9FIRM</name>
<dbReference type="PANTHER" id="PTHR43649">
    <property type="entry name" value="ARABINOSE-BINDING PROTEIN-RELATED"/>
    <property type="match status" value="1"/>
</dbReference>
<comment type="caution">
    <text evidence="3">The sequence shown here is derived from an EMBL/GenBank/DDBJ whole genome shotgun (WGS) entry which is preliminary data.</text>
</comment>
<evidence type="ECO:0000313" key="4">
    <source>
        <dbReference type="Proteomes" id="UP000295726"/>
    </source>
</evidence>
<dbReference type="PANTHER" id="PTHR43649:SF12">
    <property type="entry name" value="DIACETYLCHITOBIOSE BINDING PROTEIN DASA"/>
    <property type="match status" value="1"/>
</dbReference>
<dbReference type="Pfam" id="PF01547">
    <property type="entry name" value="SBP_bac_1"/>
    <property type="match status" value="1"/>
</dbReference>
<dbReference type="RefSeq" id="WP_165920833.1">
    <property type="nucleotide sequence ID" value="NZ_DAIPCY010000007.1"/>
</dbReference>
<feature type="signal peptide" evidence="2">
    <location>
        <begin position="1"/>
        <end position="19"/>
    </location>
</feature>
<dbReference type="InterPro" id="IPR006059">
    <property type="entry name" value="SBP"/>
</dbReference>
<feature type="region of interest" description="Disordered" evidence="1">
    <location>
        <begin position="22"/>
        <end position="44"/>
    </location>
</feature>
<dbReference type="EMBL" id="SLZZ01000002">
    <property type="protein sequence ID" value="TCS82209.1"/>
    <property type="molecule type" value="Genomic_DNA"/>
</dbReference>